<dbReference type="GO" id="GO:0070403">
    <property type="term" value="F:NAD+ binding"/>
    <property type="evidence" value="ECO:0007669"/>
    <property type="project" value="InterPro"/>
</dbReference>
<dbReference type="AlphaFoldDB" id="A0A381STC8"/>
<dbReference type="GO" id="GO:0006635">
    <property type="term" value="P:fatty acid beta-oxidation"/>
    <property type="evidence" value="ECO:0007669"/>
    <property type="project" value="TreeGrafter"/>
</dbReference>
<dbReference type="InterPro" id="IPR006108">
    <property type="entry name" value="3HC_DH_C"/>
</dbReference>
<dbReference type="NCBIfam" id="NF006124">
    <property type="entry name" value="PRK08268.1"/>
    <property type="match status" value="1"/>
</dbReference>
<evidence type="ECO:0000256" key="1">
    <source>
        <dbReference type="ARBA" id="ARBA00009463"/>
    </source>
</evidence>
<evidence type="ECO:0000256" key="2">
    <source>
        <dbReference type="ARBA" id="ARBA00023002"/>
    </source>
</evidence>
<gene>
    <name evidence="6" type="ORF">METZ01_LOCUS59405</name>
</gene>
<dbReference type="EMBL" id="UINC01003465">
    <property type="protein sequence ID" value="SVA06551.1"/>
    <property type="molecule type" value="Genomic_DNA"/>
</dbReference>
<dbReference type="PANTHER" id="PTHR48075:SF5">
    <property type="entry name" value="3-HYDROXYBUTYRYL-COA DEHYDROGENASE"/>
    <property type="match status" value="1"/>
</dbReference>
<dbReference type="Gene3D" id="1.10.1040.10">
    <property type="entry name" value="N-(1-d-carboxylethyl)-l-norvaline Dehydrogenase, domain 2"/>
    <property type="match status" value="2"/>
</dbReference>
<evidence type="ECO:0000259" key="5">
    <source>
        <dbReference type="Pfam" id="PF18321"/>
    </source>
</evidence>
<evidence type="ECO:0000313" key="6">
    <source>
        <dbReference type="EMBL" id="SVA06551.1"/>
    </source>
</evidence>
<dbReference type="SUPFAM" id="SSF48179">
    <property type="entry name" value="6-phosphogluconate dehydrogenase C-terminal domain-like"/>
    <property type="match status" value="2"/>
</dbReference>
<dbReference type="Pfam" id="PF18321">
    <property type="entry name" value="3HCDH_RFF"/>
    <property type="match status" value="1"/>
</dbReference>
<dbReference type="InterPro" id="IPR006180">
    <property type="entry name" value="3-OHacyl-CoA_DH_CS"/>
</dbReference>
<dbReference type="PROSITE" id="PS00067">
    <property type="entry name" value="3HCDH"/>
    <property type="match status" value="1"/>
</dbReference>
<reference evidence="6" key="1">
    <citation type="submission" date="2018-05" db="EMBL/GenBank/DDBJ databases">
        <authorList>
            <person name="Lanie J.A."/>
            <person name="Ng W.-L."/>
            <person name="Kazmierczak K.M."/>
            <person name="Andrzejewski T.M."/>
            <person name="Davidsen T.M."/>
            <person name="Wayne K.J."/>
            <person name="Tettelin H."/>
            <person name="Glass J.I."/>
            <person name="Rusch D."/>
            <person name="Podicherti R."/>
            <person name="Tsui H.-C.T."/>
            <person name="Winkler M.E."/>
        </authorList>
    </citation>
    <scope>NUCLEOTIDE SEQUENCE</scope>
</reference>
<dbReference type="PANTHER" id="PTHR48075">
    <property type="entry name" value="3-HYDROXYACYL-COA DEHYDROGENASE FAMILY PROTEIN"/>
    <property type="match status" value="1"/>
</dbReference>
<feature type="domain" description="3-hydroxyacyl-CoA dehydrogenase NAD binding" evidence="4">
    <location>
        <begin position="10"/>
        <end position="186"/>
    </location>
</feature>
<feature type="domain" description="3-hydroxybutyryl-CoA dehydrogenase reduced Rossmann-fold" evidence="5">
    <location>
        <begin position="349"/>
        <end position="415"/>
    </location>
</feature>
<dbReference type="InterPro" id="IPR036291">
    <property type="entry name" value="NAD(P)-bd_dom_sf"/>
</dbReference>
<dbReference type="InterPro" id="IPR006176">
    <property type="entry name" value="3-OHacyl-CoA_DH_NAD-bd"/>
</dbReference>
<keyword evidence="2" id="KW-0560">Oxidoreductase</keyword>
<dbReference type="InterPro" id="IPR041040">
    <property type="entry name" value="3HCDH_RFF"/>
</dbReference>
<protein>
    <recommendedName>
        <fullName evidence="7">3-hydroxyacyl-CoA dehydrogenase</fullName>
    </recommendedName>
</protein>
<evidence type="ECO:0008006" key="7">
    <source>
        <dbReference type="Google" id="ProtNLM"/>
    </source>
</evidence>
<dbReference type="GO" id="GO:0008691">
    <property type="term" value="F:3-hydroxybutyryl-CoA dehydrogenase activity"/>
    <property type="evidence" value="ECO:0007669"/>
    <property type="project" value="TreeGrafter"/>
</dbReference>
<feature type="domain" description="3-hydroxyacyl-CoA dehydrogenase C-terminal" evidence="3">
    <location>
        <begin position="417"/>
        <end position="496"/>
    </location>
</feature>
<dbReference type="InterPro" id="IPR013328">
    <property type="entry name" value="6PGD_dom2"/>
</dbReference>
<dbReference type="Gene3D" id="3.40.50.720">
    <property type="entry name" value="NAD(P)-binding Rossmann-like Domain"/>
    <property type="match status" value="1"/>
</dbReference>
<dbReference type="FunFam" id="3.40.50.720:FF:000009">
    <property type="entry name" value="Fatty oxidation complex, alpha subunit"/>
    <property type="match status" value="1"/>
</dbReference>
<dbReference type="Pfam" id="PF00725">
    <property type="entry name" value="3HCDH"/>
    <property type="match status" value="2"/>
</dbReference>
<evidence type="ECO:0000259" key="4">
    <source>
        <dbReference type="Pfam" id="PF02737"/>
    </source>
</evidence>
<sequence length="499" mass="54678">MQIELNNYPVAVLGAGTMGEGIAQTAASAGHPVMLYDVSQQQLETALENIAKRLERSVKKGKIIAEKRGQILKNLSPRKTLGELDQAKLVIEAIIEDIAIKQEVFCKLELLLADDVILATNTSSIDLNKMGSVLKRPQHLVGMHFFNPAPIMALVEIVRSKDTASAVADTVFTLAEKWGKSPVNVRSSPGFIVNRVARPFYSEALEVLKEGVTDAAGCDTIIRDCGFFRMGPFELMDLIGLDVNYAVTCQIWESYQRHPRFAPSELQKELVDSGHLGRKSGKGFFEYGENAENTVVQNALQTSAPDSFIIEGPEHLPDSLRKLLEGSSVTAENTSGNGYIRLPEGGVIVPSNGKSSTDRSVEIGQTVISLDLCLDFEQTPRIVLAPSFECPEIVFLQAVGLFQSLGKQVSVIKDIAGMVLTRTVAMLANEASLLVQEEVADAAGVNLAMRKGVNYPVGPLEWGEQWGWNSVVETLDNLHQLNPERYQTSEWLRQKTKLI</sequence>
<dbReference type="SUPFAM" id="SSF51735">
    <property type="entry name" value="NAD(P)-binding Rossmann-fold domains"/>
    <property type="match status" value="1"/>
</dbReference>
<dbReference type="Pfam" id="PF02737">
    <property type="entry name" value="3HCDH_N"/>
    <property type="match status" value="1"/>
</dbReference>
<accession>A0A381STC8</accession>
<organism evidence="6">
    <name type="scientific">marine metagenome</name>
    <dbReference type="NCBI Taxonomy" id="408172"/>
    <lineage>
        <taxon>unclassified sequences</taxon>
        <taxon>metagenomes</taxon>
        <taxon>ecological metagenomes</taxon>
    </lineage>
</organism>
<comment type="similarity">
    <text evidence="1">Belongs to the 3-hydroxyacyl-CoA dehydrogenase family.</text>
</comment>
<evidence type="ECO:0000259" key="3">
    <source>
        <dbReference type="Pfam" id="PF00725"/>
    </source>
</evidence>
<feature type="domain" description="3-hydroxyacyl-CoA dehydrogenase C-terminal" evidence="3">
    <location>
        <begin position="190"/>
        <end position="287"/>
    </location>
</feature>
<proteinExistence type="inferred from homology"/>
<name>A0A381STC8_9ZZZZ</name>
<dbReference type="InterPro" id="IPR008927">
    <property type="entry name" value="6-PGluconate_DH-like_C_sf"/>
</dbReference>